<evidence type="ECO:0000256" key="1">
    <source>
        <dbReference type="SAM" id="MobiDB-lite"/>
    </source>
</evidence>
<dbReference type="HOGENOM" id="CLU_1857400_0_0_1"/>
<name>B4LB69_DROVI</name>
<evidence type="ECO:0000313" key="3">
    <source>
        <dbReference type="Proteomes" id="UP000008792"/>
    </source>
</evidence>
<protein>
    <submittedName>
        <fullName evidence="2">Uncharacterized protein, isoform A</fullName>
    </submittedName>
</protein>
<proteinExistence type="predicted"/>
<gene>
    <name evidence="2" type="primary">Dvir\GJ12589</name>
    <name evidence="2" type="ORF">Dvir_GJ12589</name>
</gene>
<accession>B4LB69</accession>
<dbReference type="OMA" id="LAQIDAC"/>
<feature type="compositionally biased region" description="Low complexity" evidence="1">
    <location>
        <begin position="1"/>
        <end position="14"/>
    </location>
</feature>
<keyword evidence="3" id="KW-1185">Reference proteome</keyword>
<dbReference type="InParanoid" id="B4LB69"/>
<reference evidence="2 3" key="1">
    <citation type="journal article" date="2007" name="Nature">
        <title>Evolution of genes and genomes on the Drosophila phylogeny.</title>
        <authorList>
            <consortium name="Drosophila 12 Genomes Consortium"/>
            <person name="Clark A.G."/>
            <person name="Eisen M.B."/>
            <person name="Smith D.R."/>
            <person name="Bergman C.M."/>
            <person name="Oliver B."/>
            <person name="Markow T.A."/>
            <person name="Kaufman T.C."/>
            <person name="Kellis M."/>
            <person name="Gelbart W."/>
            <person name="Iyer V.N."/>
            <person name="Pollard D.A."/>
            <person name="Sackton T.B."/>
            <person name="Larracuente A.M."/>
            <person name="Singh N.D."/>
            <person name="Abad J.P."/>
            <person name="Abt D.N."/>
            <person name="Adryan B."/>
            <person name="Aguade M."/>
            <person name="Akashi H."/>
            <person name="Anderson W.W."/>
            <person name="Aquadro C.F."/>
            <person name="Ardell D.H."/>
            <person name="Arguello R."/>
            <person name="Artieri C.G."/>
            <person name="Barbash D.A."/>
            <person name="Barker D."/>
            <person name="Barsanti P."/>
            <person name="Batterham P."/>
            <person name="Batzoglou S."/>
            <person name="Begun D."/>
            <person name="Bhutkar A."/>
            <person name="Blanco E."/>
            <person name="Bosak S.A."/>
            <person name="Bradley R.K."/>
            <person name="Brand A.D."/>
            <person name="Brent M.R."/>
            <person name="Brooks A.N."/>
            <person name="Brown R.H."/>
            <person name="Butlin R.K."/>
            <person name="Caggese C."/>
            <person name="Calvi B.R."/>
            <person name="Bernardo de Carvalho A."/>
            <person name="Caspi A."/>
            <person name="Castrezana S."/>
            <person name="Celniker S.E."/>
            <person name="Chang J.L."/>
            <person name="Chapple C."/>
            <person name="Chatterji S."/>
            <person name="Chinwalla A."/>
            <person name="Civetta A."/>
            <person name="Clifton S.W."/>
            <person name="Comeron J.M."/>
            <person name="Costello J.C."/>
            <person name="Coyne J.A."/>
            <person name="Daub J."/>
            <person name="David R.G."/>
            <person name="Delcher A.L."/>
            <person name="Delehaunty K."/>
            <person name="Do C.B."/>
            <person name="Ebling H."/>
            <person name="Edwards K."/>
            <person name="Eickbush T."/>
            <person name="Evans J.D."/>
            <person name="Filipski A."/>
            <person name="Findeiss S."/>
            <person name="Freyhult E."/>
            <person name="Fulton L."/>
            <person name="Fulton R."/>
            <person name="Garcia A.C."/>
            <person name="Gardiner A."/>
            <person name="Garfield D.A."/>
            <person name="Garvin B.E."/>
            <person name="Gibson G."/>
            <person name="Gilbert D."/>
            <person name="Gnerre S."/>
            <person name="Godfrey J."/>
            <person name="Good R."/>
            <person name="Gotea V."/>
            <person name="Gravely B."/>
            <person name="Greenberg A.J."/>
            <person name="Griffiths-Jones S."/>
            <person name="Gross S."/>
            <person name="Guigo R."/>
            <person name="Gustafson E.A."/>
            <person name="Haerty W."/>
            <person name="Hahn M.W."/>
            <person name="Halligan D.L."/>
            <person name="Halpern A.L."/>
            <person name="Halter G.M."/>
            <person name="Han M.V."/>
            <person name="Heger A."/>
            <person name="Hillier L."/>
            <person name="Hinrichs A.S."/>
            <person name="Holmes I."/>
            <person name="Hoskins R.A."/>
            <person name="Hubisz M.J."/>
            <person name="Hultmark D."/>
            <person name="Huntley M.A."/>
            <person name="Jaffe D.B."/>
            <person name="Jagadeeshan S."/>
            <person name="Jeck W.R."/>
            <person name="Johnson J."/>
            <person name="Jones C.D."/>
            <person name="Jordan W.C."/>
            <person name="Karpen G.H."/>
            <person name="Kataoka E."/>
            <person name="Keightley P.D."/>
            <person name="Kheradpour P."/>
            <person name="Kirkness E.F."/>
            <person name="Koerich L.B."/>
            <person name="Kristiansen K."/>
            <person name="Kudrna D."/>
            <person name="Kulathinal R.J."/>
            <person name="Kumar S."/>
            <person name="Kwok R."/>
            <person name="Lander E."/>
            <person name="Langley C.H."/>
            <person name="Lapoint R."/>
            <person name="Lazzaro B.P."/>
            <person name="Lee S.J."/>
            <person name="Levesque L."/>
            <person name="Li R."/>
            <person name="Lin C.F."/>
            <person name="Lin M.F."/>
            <person name="Lindblad-Toh K."/>
            <person name="Llopart A."/>
            <person name="Long M."/>
            <person name="Low L."/>
            <person name="Lozovsky E."/>
            <person name="Lu J."/>
            <person name="Luo M."/>
            <person name="Machado C.A."/>
            <person name="Makalowski W."/>
            <person name="Marzo M."/>
            <person name="Matsuda M."/>
            <person name="Matzkin L."/>
            <person name="McAllister B."/>
            <person name="McBride C.S."/>
            <person name="McKernan B."/>
            <person name="McKernan K."/>
            <person name="Mendez-Lago M."/>
            <person name="Minx P."/>
            <person name="Mollenhauer M.U."/>
            <person name="Montooth K."/>
            <person name="Mount S.M."/>
            <person name="Mu X."/>
            <person name="Myers E."/>
            <person name="Negre B."/>
            <person name="Newfeld S."/>
            <person name="Nielsen R."/>
            <person name="Noor M.A."/>
            <person name="O'Grady P."/>
            <person name="Pachter L."/>
            <person name="Papaceit M."/>
            <person name="Parisi M.J."/>
            <person name="Parisi M."/>
            <person name="Parts L."/>
            <person name="Pedersen J.S."/>
            <person name="Pesole G."/>
            <person name="Phillippy A.M."/>
            <person name="Ponting C.P."/>
            <person name="Pop M."/>
            <person name="Porcelli D."/>
            <person name="Powell J.R."/>
            <person name="Prohaska S."/>
            <person name="Pruitt K."/>
            <person name="Puig M."/>
            <person name="Quesneville H."/>
            <person name="Ram K.R."/>
            <person name="Rand D."/>
            <person name="Rasmussen M.D."/>
            <person name="Reed L.K."/>
            <person name="Reenan R."/>
            <person name="Reily A."/>
            <person name="Remington K.A."/>
            <person name="Rieger T.T."/>
            <person name="Ritchie M.G."/>
            <person name="Robin C."/>
            <person name="Rogers Y.H."/>
            <person name="Rohde C."/>
            <person name="Rozas J."/>
            <person name="Rubenfield M.J."/>
            <person name="Ruiz A."/>
            <person name="Russo S."/>
            <person name="Salzberg S.L."/>
            <person name="Sanchez-Gracia A."/>
            <person name="Saranga D.J."/>
            <person name="Sato H."/>
            <person name="Schaeffer S.W."/>
            <person name="Schatz M.C."/>
            <person name="Schlenke T."/>
            <person name="Schwartz R."/>
            <person name="Segarra C."/>
            <person name="Singh R.S."/>
            <person name="Sirot L."/>
            <person name="Sirota M."/>
            <person name="Sisneros N.B."/>
            <person name="Smith C.D."/>
            <person name="Smith T.F."/>
            <person name="Spieth J."/>
            <person name="Stage D.E."/>
            <person name="Stark A."/>
            <person name="Stephan W."/>
            <person name="Strausberg R.L."/>
            <person name="Strempel S."/>
            <person name="Sturgill D."/>
            <person name="Sutton G."/>
            <person name="Sutton G.G."/>
            <person name="Tao W."/>
            <person name="Teichmann S."/>
            <person name="Tobari Y.N."/>
            <person name="Tomimura Y."/>
            <person name="Tsolas J.M."/>
            <person name="Valente V.L."/>
            <person name="Venter E."/>
            <person name="Venter J.C."/>
            <person name="Vicario S."/>
            <person name="Vieira F.G."/>
            <person name="Vilella A.J."/>
            <person name="Villasante A."/>
            <person name="Walenz B."/>
            <person name="Wang J."/>
            <person name="Wasserman M."/>
            <person name="Watts T."/>
            <person name="Wilson D."/>
            <person name="Wilson R.K."/>
            <person name="Wing R.A."/>
            <person name="Wolfner M.F."/>
            <person name="Wong A."/>
            <person name="Wong G.K."/>
            <person name="Wu C.I."/>
            <person name="Wu G."/>
            <person name="Yamamoto D."/>
            <person name="Yang H.P."/>
            <person name="Yang S.P."/>
            <person name="Yorke J.A."/>
            <person name="Yoshida K."/>
            <person name="Zdobnov E."/>
            <person name="Zhang P."/>
            <person name="Zhang Y."/>
            <person name="Zimin A.V."/>
            <person name="Baldwin J."/>
            <person name="Abdouelleil A."/>
            <person name="Abdulkadir J."/>
            <person name="Abebe A."/>
            <person name="Abera B."/>
            <person name="Abreu J."/>
            <person name="Acer S.C."/>
            <person name="Aftuck L."/>
            <person name="Alexander A."/>
            <person name="An P."/>
            <person name="Anderson E."/>
            <person name="Anderson S."/>
            <person name="Arachi H."/>
            <person name="Azer M."/>
            <person name="Bachantsang P."/>
            <person name="Barry A."/>
            <person name="Bayul T."/>
            <person name="Berlin A."/>
            <person name="Bessette D."/>
            <person name="Bloom T."/>
            <person name="Blye J."/>
            <person name="Boguslavskiy L."/>
            <person name="Bonnet C."/>
            <person name="Boukhgalter B."/>
            <person name="Bourzgui I."/>
            <person name="Brown A."/>
            <person name="Cahill P."/>
            <person name="Channer S."/>
            <person name="Cheshatsang Y."/>
            <person name="Chuda L."/>
            <person name="Citroen M."/>
            <person name="Collymore A."/>
            <person name="Cooke P."/>
            <person name="Costello M."/>
            <person name="D'Aco K."/>
            <person name="Daza R."/>
            <person name="De Haan G."/>
            <person name="DeGray S."/>
            <person name="DeMaso C."/>
            <person name="Dhargay N."/>
            <person name="Dooley K."/>
            <person name="Dooley E."/>
            <person name="Doricent M."/>
            <person name="Dorje P."/>
            <person name="Dorjee K."/>
            <person name="Dupes A."/>
            <person name="Elong R."/>
            <person name="Falk J."/>
            <person name="Farina A."/>
            <person name="Faro S."/>
            <person name="Ferguson D."/>
            <person name="Fisher S."/>
            <person name="Foley C.D."/>
            <person name="Franke A."/>
            <person name="Friedrich D."/>
            <person name="Gadbois L."/>
            <person name="Gearin G."/>
            <person name="Gearin C.R."/>
            <person name="Giannoukos G."/>
            <person name="Goode T."/>
            <person name="Graham J."/>
            <person name="Grandbois E."/>
            <person name="Grewal S."/>
            <person name="Gyaltsen K."/>
            <person name="Hafez N."/>
            <person name="Hagos B."/>
            <person name="Hall J."/>
            <person name="Henson C."/>
            <person name="Hollinger A."/>
            <person name="Honan T."/>
            <person name="Huard M.D."/>
            <person name="Hughes L."/>
            <person name="Hurhula B."/>
            <person name="Husby M.E."/>
            <person name="Kamat A."/>
            <person name="Kanga B."/>
            <person name="Kashin S."/>
            <person name="Khazanovich D."/>
            <person name="Kisner P."/>
            <person name="Lance K."/>
            <person name="Lara M."/>
            <person name="Lee W."/>
            <person name="Lennon N."/>
            <person name="Letendre F."/>
            <person name="LeVine R."/>
            <person name="Lipovsky A."/>
            <person name="Liu X."/>
            <person name="Liu J."/>
            <person name="Liu S."/>
            <person name="Lokyitsang T."/>
            <person name="Lokyitsang Y."/>
            <person name="Lubonja R."/>
            <person name="Lui A."/>
            <person name="MacDonald P."/>
            <person name="Magnisalis V."/>
            <person name="Maru K."/>
            <person name="Matthews C."/>
            <person name="McCusker W."/>
            <person name="McDonough S."/>
            <person name="Mehta T."/>
            <person name="Meldrim J."/>
            <person name="Meneus L."/>
            <person name="Mihai O."/>
            <person name="Mihalev A."/>
            <person name="Mihova T."/>
            <person name="Mittelman R."/>
            <person name="Mlenga V."/>
            <person name="Montmayeur A."/>
            <person name="Mulrain L."/>
            <person name="Navidi A."/>
            <person name="Naylor J."/>
            <person name="Negash T."/>
            <person name="Nguyen T."/>
            <person name="Nguyen N."/>
            <person name="Nicol R."/>
            <person name="Norbu C."/>
            <person name="Norbu N."/>
            <person name="Novod N."/>
            <person name="O'Neill B."/>
            <person name="Osman S."/>
            <person name="Markiewicz E."/>
            <person name="Oyono O.L."/>
            <person name="Patti C."/>
            <person name="Phunkhang P."/>
            <person name="Pierre F."/>
            <person name="Priest M."/>
            <person name="Raghuraman S."/>
            <person name="Rege F."/>
            <person name="Reyes R."/>
            <person name="Rise C."/>
            <person name="Rogov P."/>
            <person name="Ross K."/>
            <person name="Ryan E."/>
            <person name="Settipalli S."/>
            <person name="Shea T."/>
            <person name="Sherpa N."/>
            <person name="Shi L."/>
            <person name="Shih D."/>
            <person name="Sparrow T."/>
            <person name="Spaulding J."/>
            <person name="Stalker J."/>
            <person name="Stange-Thomann N."/>
            <person name="Stavropoulos S."/>
            <person name="Stone C."/>
            <person name="Strader C."/>
            <person name="Tesfaye S."/>
            <person name="Thomson T."/>
            <person name="Thoulutsang Y."/>
            <person name="Thoulutsang D."/>
            <person name="Topham K."/>
            <person name="Topping I."/>
            <person name="Tsamla T."/>
            <person name="Vassiliev H."/>
            <person name="Vo A."/>
            <person name="Wangchuk T."/>
            <person name="Wangdi T."/>
            <person name="Weiand M."/>
            <person name="Wilkinson J."/>
            <person name="Wilson A."/>
            <person name="Yadav S."/>
            <person name="Young G."/>
            <person name="Yu Q."/>
            <person name="Zembek L."/>
            <person name="Zhong D."/>
            <person name="Zimmer A."/>
            <person name="Zwirko Z."/>
            <person name="Jaffe D.B."/>
            <person name="Alvarez P."/>
            <person name="Brockman W."/>
            <person name="Butler J."/>
            <person name="Chin C."/>
            <person name="Gnerre S."/>
            <person name="Grabherr M."/>
            <person name="Kleber M."/>
            <person name="Mauceli E."/>
            <person name="MacCallum I."/>
        </authorList>
    </citation>
    <scope>NUCLEOTIDE SEQUENCE [LARGE SCALE GENOMIC DNA]</scope>
    <source>
        <strain evidence="3">Tucson 15010-1051.87</strain>
    </source>
</reference>
<dbReference type="KEGG" id="dvi:6623785"/>
<dbReference type="Proteomes" id="UP000008792">
    <property type="component" value="Unassembled WGS sequence"/>
</dbReference>
<sequence length="138" mass="15317">MSVYSSEETVSEESLLPPGDSKLDAGLAQIDACNFNSNALATPPQHPMLVYTIDDTVASCSAVCCVECAEPENLEACCKPKPRRRCCPKPCPRPKPRCKPKVCCKPRPTCKRKPKRCCKPRKKPCCPKRKPRPCPKRC</sequence>
<dbReference type="EMBL" id="CH940647">
    <property type="protein sequence ID" value="EDW68633.1"/>
    <property type="molecule type" value="Genomic_DNA"/>
</dbReference>
<dbReference type="AlphaFoldDB" id="B4LB69"/>
<feature type="region of interest" description="Disordered" evidence="1">
    <location>
        <begin position="1"/>
        <end position="20"/>
    </location>
</feature>
<evidence type="ECO:0000313" key="2">
    <source>
        <dbReference type="EMBL" id="EDW68633.1"/>
    </source>
</evidence>
<organism evidence="2 3">
    <name type="scientific">Drosophila virilis</name>
    <name type="common">Fruit fly</name>
    <dbReference type="NCBI Taxonomy" id="7244"/>
    <lineage>
        <taxon>Eukaryota</taxon>
        <taxon>Metazoa</taxon>
        <taxon>Ecdysozoa</taxon>
        <taxon>Arthropoda</taxon>
        <taxon>Hexapoda</taxon>
        <taxon>Insecta</taxon>
        <taxon>Pterygota</taxon>
        <taxon>Neoptera</taxon>
        <taxon>Endopterygota</taxon>
        <taxon>Diptera</taxon>
        <taxon>Brachycera</taxon>
        <taxon>Muscomorpha</taxon>
        <taxon>Ephydroidea</taxon>
        <taxon>Drosophilidae</taxon>
        <taxon>Drosophila</taxon>
    </lineage>
</organism>